<name>A0AAV8WQU7_9CUCU</name>
<dbReference type="GO" id="GO:0043682">
    <property type="term" value="F:P-type divalent copper transporter activity"/>
    <property type="evidence" value="ECO:0007669"/>
    <property type="project" value="TreeGrafter"/>
</dbReference>
<gene>
    <name evidence="6" type="ORF">NQ314_018469</name>
</gene>
<dbReference type="InterPro" id="IPR018303">
    <property type="entry name" value="ATPase_P-typ_P_site"/>
</dbReference>
<keyword evidence="5" id="KW-0472">Membrane</keyword>
<proteinExistence type="predicted"/>
<comment type="subcellular location">
    <subcellularLocation>
        <location evidence="1">Membrane</location>
    </subcellularLocation>
</comment>
<dbReference type="InterPro" id="IPR023299">
    <property type="entry name" value="ATPase_P-typ_cyto_dom_N"/>
</dbReference>
<reference evidence="6" key="1">
    <citation type="journal article" date="2023" name="Insect Mol. Biol.">
        <title>Genome sequencing provides insights into the evolution of gene families encoding plant cell wall-degrading enzymes in longhorned beetles.</title>
        <authorList>
            <person name="Shin N.R."/>
            <person name="Okamura Y."/>
            <person name="Kirsch R."/>
            <person name="Pauchet Y."/>
        </authorList>
    </citation>
    <scope>NUCLEOTIDE SEQUENCE</scope>
    <source>
        <strain evidence="6">RBIC_L_NR</strain>
    </source>
</reference>
<dbReference type="PANTHER" id="PTHR43520">
    <property type="entry name" value="ATP7, ISOFORM B"/>
    <property type="match status" value="1"/>
</dbReference>
<dbReference type="Gene3D" id="3.40.1110.10">
    <property type="entry name" value="Calcium-transporting ATPase, cytoplasmic domain N"/>
    <property type="match status" value="1"/>
</dbReference>
<dbReference type="Proteomes" id="UP001162156">
    <property type="component" value="Unassembled WGS sequence"/>
</dbReference>
<dbReference type="Pfam" id="PF00702">
    <property type="entry name" value="Hydrolase"/>
    <property type="match status" value="1"/>
</dbReference>
<keyword evidence="7" id="KW-1185">Reference proteome</keyword>
<keyword evidence="3" id="KW-1278">Translocase</keyword>
<dbReference type="GO" id="GO:0005507">
    <property type="term" value="F:copper ion binding"/>
    <property type="evidence" value="ECO:0007669"/>
    <property type="project" value="TreeGrafter"/>
</dbReference>
<keyword evidence="2" id="KW-0812">Transmembrane</keyword>
<evidence type="ECO:0000256" key="4">
    <source>
        <dbReference type="ARBA" id="ARBA00022989"/>
    </source>
</evidence>
<evidence type="ECO:0000313" key="6">
    <source>
        <dbReference type="EMBL" id="KAJ8928898.1"/>
    </source>
</evidence>
<sequence>MFDKTGTITKGLLEVAKIWMQADVLSPSVILSALGCAETNSEHPIAAAIINYVRDTLGCELTGSTTNFQAVPGCGMKCTVTNLSEMVRNIKNNKEISNFTSLVNAGSSGVFTVNGIQIEVTHSQNMRLGQLIGMSGIQEDVDGIYEVIIGNREWMHRNGFMVSNELDRNMAAEEEQGRSAVLCAINGKVFSMDMLLVKQALTDISDIQYWY</sequence>
<keyword evidence="4" id="KW-1133">Transmembrane helix</keyword>
<dbReference type="GO" id="GO:0000166">
    <property type="term" value="F:nucleotide binding"/>
    <property type="evidence" value="ECO:0007669"/>
    <property type="project" value="InterPro"/>
</dbReference>
<dbReference type="AlphaFoldDB" id="A0AAV8WQU7"/>
<accession>A0AAV8WQU7</accession>
<evidence type="ECO:0000256" key="5">
    <source>
        <dbReference type="ARBA" id="ARBA00023136"/>
    </source>
</evidence>
<evidence type="ECO:0000256" key="1">
    <source>
        <dbReference type="ARBA" id="ARBA00004370"/>
    </source>
</evidence>
<evidence type="ECO:0000256" key="3">
    <source>
        <dbReference type="ARBA" id="ARBA00022967"/>
    </source>
</evidence>
<dbReference type="GO" id="GO:0005886">
    <property type="term" value="C:plasma membrane"/>
    <property type="evidence" value="ECO:0007669"/>
    <property type="project" value="TreeGrafter"/>
</dbReference>
<protein>
    <submittedName>
        <fullName evidence="6">Uncharacterized protein</fullName>
    </submittedName>
</protein>
<evidence type="ECO:0000256" key="2">
    <source>
        <dbReference type="ARBA" id="ARBA00022692"/>
    </source>
</evidence>
<dbReference type="EMBL" id="JANEYF010005208">
    <property type="protein sequence ID" value="KAJ8928898.1"/>
    <property type="molecule type" value="Genomic_DNA"/>
</dbReference>
<dbReference type="GO" id="GO:0015677">
    <property type="term" value="P:copper ion import"/>
    <property type="evidence" value="ECO:0007669"/>
    <property type="project" value="TreeGrafter"/>
</dbReference>
<dbReference type="GO" id="GO:0005802">
    <property type="term" value="C:trans-Golgi network"/>
    <property type="evidence" value="ECO:0007669"/>
    <property type="project" value="TreeGrafter"/>
</dbReference>
<evidence type="ECO:0000313" key="7">
    <source>
        <dbReference type="Proteomes" id="UP001162156"/>
    </source>
</evidence>
<dbReference type="SUPFAM" id="SSF81660">
    <property type="entry name" value="Metal cation-transporting ATPase, ATP-binding domain N"/>
    <property type="match status" value="1"/>
</dbReference>
<dbReference type="PROSITE" id="PS00154">
    <property type="entry name" value="ATPASE_E1_E2"/>
    <property type="match status" value="1"/>
</dbReference>
<comment type="caution">
    <text evidence="6">The sequence shown here is derived from an EMBL/GenBank/DDBJ whole genome shotgun (WGS) entry which is preliminary data.</text>
</comment>
<dbReference type="GO" id="GO:0006878">
    <property type="term" value="P:intracellular copper ion homeostasis"/>
    <property type="evidence" value="ECO:0007669"/>
    <property type="project" value="TreeGrafter"/>
</dbReference>
<dbReference type="PANTHER" id="PTHR43520:SF8">
    <property type="entry name" value="P-TYPE CU(+) TRANSPORTER"/>
    <property type="match status" value="1"/>
</dbReference>
<organism evidence="6 7">
    <name type="scientific">Rhamnusium bicolor</name>
    <dbReference type="NCBI Taxonomy" id="1586634"/>
    <lineage>
        <taxon>Eukaryota</taxon>
        <taxon>Metazoa</taxon>
        <taxon>Ecdysozoa</taxon>
        <taxon>Arthropoda</taxon>
        <taxon>Hexapoda</taxon>
        <taxon>Insecta</taxon>
        <taxon>Pterygota</taxon>
        <taxon>Neoptera</taxon>
        <taxon>Endopterygota</taxon>
        <taxon>Coleoptera</taxon>
        <taxon>Polyphaga</taxon>
        <taxon>Cucujiformia</taxon>
        <taxon>Chrysomeloidea</taxon>
        <taxon>Cerambycidae</taxon>
        <taxon>Lepturinae</taxon>
        <taxon>Rhagiini</taxon>
        <taxon>Rhamnusium</taxon>
    </lineage>
</organism>
<dbReference type="GO" id="GO:0060003">
    <property type="term" value="P:copper ion export"/>
    <property type="evidence" value="ECO:0007669"/>
    <property type="project" value="TreeGrafter"/>
</dbReference>